<evidence type="ECO:0000259" key="15">
    <source>
        <dbReference type="PROSITE" id="PS50994"/>
    </source>
</evidence>
<gene>
    <name evidence="16" type="ORF">LWI29_019380</name>
</gene>
<dbReference type="EMBL" id="JAUESC010000381">
    <property type="protein sequence ID" value="KAK0589860.1"/>
    <property type="molecule type" value="Genomic_DNA"/>
</dbReference>
<dbReference type="SUPFAM" id="SSF50630">
    <property type="entry name" value="Acid proteases"/>
    <property type="match status" value="1"/>
</dbReference>
<dbReference type="InterPro" id="IPR012337">
    <property type="entry name" value="RNaseH-like_sf"/>
</dbReference>
<dbReference type="FunFam" id="1.10.340.70:FF:000001">
    <property type="entry name" value="Retrovirus-related Pol polyprotein from transposon gypsy-like Protein"/>
    <property type="match status" value="1"/>
</dbReference>
<dbReference type="InterPro" id="IPR050951">
    <property type="entry name" value="Retrovirus_Pol_polyprotein"/>
</dbReference>
<evidence type="ECO:0000256" key="4">
    <source>
        <dbReference type="ARBA" id="ARBA00022722"/>
    </source>
</evidence>
<dbReference type="InterPro" id="IPR036397">
    <property type="entry name" value="RNaseH_sf"/>
</dbReference>
<dbReference type="GO" id="GO:0003677">
    <property type="term" value="F:DNA binding"/>
    <property type="evidence" value="ECO:0007669"/>
    <property type="project" value="UniProtKB-KW"/>
</dbReference>
<keyword evidence="13" id="KW-0238">DNA-binding</keyword>
<accession>A0AA39SHR2</accession>
<evidence type="ECO:0000256" key="13">
    <source>
        <dbReference type="ARBA" id="ARBA00023125"/>
    </source>
</evidence>
<dbReference type="GO" id="GO:0015074">
    <property type="term" value="P:DNA integration"/>
    <property type="evidence" value="ECO:0007669"/>
    <property type="project" value="UniProtKB-KW"/>
</dbReference>
<keyword evidence="10" id="KW-0229">DNA integration</keyword>
<dbReference type="GO" id="GO:0003964">
    <property type="term" value="F:RNA-directed DNA polymerase activity"/>
    <property type="evidence" value="ECO:0007669"/>
    <property type="project" value="UniProtKB-KW"/>
</dbReference>
<name>A0AA39SHR2_ACESA</name>
<dbReference type="InterPro" id="IPR016197">
    <property type="entry name" value="Chromo-like_dom_sf"/>
</dbReference>
<evidence type="ECO:0000256" key="9">
    <source>
        <dbReference type="ARBA" id="ARBA00022842"/>
    </source>
</evidence>
<keyword evidence="14" id="KW-0233">DNA recombination</keyword>
<dbReference type="Pfam" id="PF17921">
    <property type="entry name" value="Integrase_H2C2"/>
    <property type="match status" value="1"/>
</dbReference>
<dbReference type="Pfam" id="PF08284">
    <property type="entry name" value="RVP_2"/>
    <property type="match status" value="1"/>
</dbReference>
<evidence type="ECO:0000256" key="12">
    <source>
        <dbReference type="ARBA" id="ARBA00022932"/>
    </source>
</evidence>
<dbReference type="Gene3D" id="3.30.420.10">
    <property type="entry name" value="Ribonuclease H-like superfamily/Ribonuclease H"/>
    <property type="match status" value="1"/>
</dbReference>
<proteinExistence type="predicted"/>
<dbReference type="SUPFAM" id="SSF54160">
    <property type="entry name" value="Chromo domain-like"/>
    <property type="match status" value="1"/>
</dbReference>
<keyword evidence="12" id="KW-0239">DNA-directed DNA polymerase</keyword>
<dbReference type="GO" id="GO:0003887">
    <property type="term" value="F:DNA-directed DNA polymerase activity"/>
    <property type="evidence" value="ECO:0007669"/>
    <property type="project" value="UniProtKB-KW"/>
</dbReference>
<dbReference type="GO" id="GO:0004190">
    <property type="term" value="F:aspartic-type endopeptidase activity"/>
    <property type="evidence" value="ECO:0007669"/>
    <property type="project" value="UniProtKB-KW"/>
</dbReference>
<reference evidence="16" key="2">
    <citation type="submission" date="2023-06" db="EMBL/GenBank/DDBJ databases">
        <authorList>
            <person name="Swenson N.G."/>
            <person name="Wegrzyn J.L."/>
            <person name="Mcevoy S.L."/>
        </authorList>
    </citation>
    <scope>NUCLEOTIDE SEQUENCE</scope>
    <source>
        <strain evidence="16">NS2018</strain>
        <tissue evidence="16">Leaf</tissue>
    </source>
</reference>
<dbReference type="CDD" id="cd00303">
    <property type="entry name" value="retropepsin_like"/>
    <property type="match status" value="1"/>
</dbReference>
<organism evidence="16 17">
    <name type="scientific">Acer saccharum</name>
    <name type="common">Sugar maple</name>
    <dbReference type="NCBI Taxonomy" id="4024"/>
    <lineage>
        <taxon>Eukaryota</taxon>
        <taxon>Viridiplantae</taxon>
        <taxon>Streptophyta</taxon>
        <taxon>Embryophyta</taxon>
        <taxon>Tracheophyta</taxon>
        <taxon>Spermatophyta</taxon>
        <taxon>Magnoliopsida</taxon>
        <taxon>eudicotyledons</taxon>
        <taxon>Gunneridae</taxon>
        <taxon>Pentapetalae</taxon>
        <taxon>rosids</taxon>
        <taxon>malvids</taxon>
        <taxon>Sapindales</taxon>
        <taxon>Sapindaceae</taxon>
        <taxon>Hippocastanoideae</taxon>
        <taxon>Acereae</taxon>
        <taxon>Acer</taxon>
    </lineage>
</organism>
<evidence type="ECO:0000256" key="10">
    <source>
        <dbReference type="ARBA" id="ARBA00022908"/>
    </source>
</evidence>
<evidence type="ECO:0000256" key="2">
    <source>
        <dbReference type="ARBA" id="ARBA00022679"/>
    </source>
</evidence>
<evidence type="ECO:0000256" key="3">
    <source>
        <dbReference type="ARBA" id="ARBA00022695"/>
    </source>
</evidence>
<dbReference type="GO" id="GO:0046872">
    <property type="term" value="F:metal ion binding"/>
    <property type="evidence" value="ECO:0007669"/>
    <property type="project" value="UniProtKB-KW"/>
</dbReference>
<keyword evidence="17" id="KW-1185">Reference proteome</keyword>
<evidence type="ECO:0000256" key="6">
    <source>
        <dbReference type="ARBA" id="ARBA00022750"/>
    </source>
</evidence>
<keyword evidence="4" id="KW-0540">Nuclease</keyword>
<dbReference type="InterPro" id="IPR056924">
    <property type="entry name" value="SH3_Tf2-1"/>
</dbReference>
<evidence type="ECO:0000256" key="1">
    <source>
        <dbReference type="ARBA" id="ARBA00022670"/>
    </source>
</evidence>
<evidence type="ECO:0000256" key="5">
    <source>
        <dbReference type="ARBA" id="ARBA00022723"/>
    </source>
</evidence>
<keyword evidence="5" id="KW-0479">Metal-binding</keyword>
<dbReference type="AlphaFoldDB" id="A0AA39SHR2"/>
<evidence type="ECO:0000256" key="8">
    <source>
        <dbReference type="ARBA" id="ARBA00022801"/>
    </source>
</evidence>
<comment type="caution">
    <text evidence="16">The sequence shown here is derived from an EMBL/GenBank/DDBJ whole genome shotgun (WGS) entry which is preliminary data.</text>
</comment>
<dbReference type="PANTHER" id="PTHR37984">
    <property type="entry name" value="PROTEIN CBG26694"/>
    <property type="match status" value="1"/>
</dbReference>
<evidence type="ECO:0000313" key="16">
    <source>
        <dbReference type="EMBL" id="KAK0589860.1"/>
    </source>
</evidence>
<dbReference type="InterPro" id="IPR001584">
    <property type="entry name" value="Integrase_cat-core"/>
</dbReference>
<dbReference type="Gene3D" id="2.40.70.10">
    <property type="entry name" value="Acid Proteases"/>
    <property type="match status" value="1"/>
</dbReference>
<dbReference type="GO" id="GO:0004519">
    <property type="term" value="F:endonuclease activity"/>
    <property type="evidence" value="ECO:0007669"/>
    <property type="project" value="UniProtKB-KW"/>
</dbReference>
<keyword evidence="6" id="KW-0064">Aspartyl protease</keyword>
<keyword evidence="1" id="KW-0645">Protease</keyword>
<keyword evidence="7" id="KW-0255">Endonuclease</keyword>
<protein>
    <recommendedName>
        <fullName evidence="15">Integrase catalytic domain-containing protein</fullName>
    </recommendedName>
</protein>
<keyword evidence="8" id="KW-0378">Hydrolase</keyword>
<keyword evidence="3" id="KW-0548">Nucleotidyltransferase</keyword>
<dbReference type="PROSITE" id="PS50994">
    <property type="entry name" value="INTEGRASE"/>
    <property type="match status" value="1"/>
</dbReference>
<evidence type="ECO:0000256" key="14">
    <source>
        <dbReference type="ARBA" id="ARBA00023172"/>
    </source>
</evidence>
<evidence type="ECO:0000256" key="7">
    <source>
        <dbReference type="ARBA" id="ARBA00022759"/>
    </source>
</evidence>
<dbReference type="GO" id="GO:0006310">
    <property type="term" value="P:DNA recombination"/>
    <property type="evidence" value="ECO:0007669"/>
    <property type="project" value="UniProtKB-KW"/>
</dbReference>
<dbReference type="PANTHER" id="PTHR37984:SF5">
    <property type="entry name" value="PROTEIN NYNRIN-LIKE"/>
    <property type="match status" value="1"/>
</dbReference>
<sequence>MGGLKPEISEGIRMFKPKSLKEAISLARMKEDQLICQRKFIRPPQFNRPQLDFHIPTRSNVAPPMKRLSWEEMQKRRAQGLCFNCNDKFTAGHKCQGPQLVLLEGFFGESSITLEEITGDTTEDTIPDFQSKLEISLHALTGWSTFRTMRVTAQIGHHEVVVLIDSGSTHNFISEKVANLLHLPVITTESFTVRVANGNQLQCQGRYEQVHVILQGISFFLTLYSLPLTGLDLVFGIQWLEQLGSVVCNWKHMTMEFQWENQARKLQGTDAQTIQSASLKAVTKKVRQGSSAFVICLQSLEELSQPHVHKDMQPILEVYADIFKEPTQLPPTRDVDHCIPLKEGTDPINVHLWDEIKATAIGHSYMEKIGKLATANPGAPYTWRNGLVFYKNRVMVPPNSPIVDQLLKDFHDSPLGGHFSVLRTFKQLAQQFYWPSMYQVVHNYVSSCDVCQQAKASTLAPAGLLQPLPIPCQVWDDITMDFIKGLPPSNGKNTILVVVDRLSKSAHFLALAHPFTAKTVVEKFVEGVGKLHGMPRSIISDRDPIFISNFWREFFKLSGTQLKMSSAYHLQTDGQSEVVNRCVEQYLHYLVHQQPRKWSSFLAWVEFWYNTTYHASIGMTPFQALYGRLPPSIPHYQVGQSPVHEVDQQLMSRDVLLRQLKDNLHPASNRMKQVADSKRRNIEFQEGDLVFLKLHPYRQQSVFKRAYQKLASRFYGLYLIEKRIGKVAYQLKLPEGSRIHLVFHVSLLKKKLGESCTTSTNLPFITDDRQLDMSPDVILDTRWIKQGSRFVEESLVQWHGLPAEDVSWENTAKLRERFQ</sequence>
<dbReference type="SUPFAM" id="SSF53098">
    <property type="entry name" value="Ribonuclease H-like"/>
    <property type="match status" value="1"/>
</dbReference>
<keyword evidence="11" id="KW-0695">RNA-directed DNA polymerase</keyword>
<feature type="domain" description="Integrase catalytic" evidence="15">
    <location>
        <begin position="465"/>
        <end position="629"/>
    </location>
</feature>
<dbReference type="GO" id="GO:0006508">
    <property type="term" value="P:proteolysis"/>
    <property type="evidence" value="ECO:0007669"/>
    <property type="project" value="UniProtKB-KW"/>
</dbReference>
<dbReference type="Proteomes" id="UP001168877">
    <property type="component" value="Unassembled WGS sequence"/>
</dbReference>
<evidence type="ECO:0000313" key="17">
    <source>
        <dbReference type="Proteomes" id="UP001168877"/>
    </source>
</evidence>
<dbReference type="InterPro" id="IPR021109">
    <property type="entry name" value="Peptidase_aspartic_dom_sf"/>
</dbReference>
<dbReference type="Gene3D" id="1.10.340.70">
    <property type="match status" value="1"/>
</dbReference>
<evidence type="ECO:0000256" key="11">
    <source>
        <dbReference type="ARBA" id="ARBA00022918"/>
    </source>
</evidence>
<keyword evidence="9" id="KW-0460">Magnesium</keyword>
<dbReference type="InterPro" id="IPR041588">
    <property type="entry name" value="Integrase_H2C2"/>
</dbReference>
<reference evidence="16" key="1">
    <citation type="journal article" date="2022" name="Plant J.">
        <title>Strategies of tolerance reflected in two North American maple genomes.</title>
        <authorList>
            <person name="McEvoy S.L."/>
            <person name="Sezen U.U."/>
            <person name="Trouern-Trend A."/>
            <person name="McMahon S.M."/>
            <person name="Schaberg P.G."/>
            <person name="Yang J."/>
            <person name="Wegrzyn J.L."/>
            <person name="Swenson N.G."/>
        </authorList>
    </citation>
    <scope>NUCLEOTIDE SEQUENCE</scope>
    <source>
        <strain evidence="16">NS2018</strain>
    </source>
</reference>
<dbReference type="Pfam" id="PF24626">
    <property type="entry name" value="SH3_Tf2-1"/>
    <property type="match status" value="1"/>
</dbReference>
<keyword evidence="2" id="KW-0808">Transferase</keyword>